<sequence length="156" mass="17300">MDIQKKNIIPHKVAEIVLSYQPEMKLSEVPKITSSKEAYNVLLENWDKSKLQFVEQFKVMLLNRSNRVLGIVNISTGGTSGTIADPKLVFAAALKSNSSGLIISHSHPSGNRYPSKVDNDLTERLVQLGKLMDLPILDHIIVTAETYYSYADEGGL</sequence>
<evidence type="ECO:0000256" key="2">
    <source>
        <dbReference type="ARBA" id="ARBA00022723"/>
    </source>
</evidence>
<gene>
    <name evidence="7" type="ORF">GCM10011339_29010</name>
</gene>
<dbReference type="PANTHER" id="PTHR30471">
    <property type="entry name" value="DNA REPAIR PROTEIN RADC"/>
    <property type="match status" value="1"/>
</dbReference>
<evidence type="ECO:0000313" key="8">
    <source>
        <dbReference type="Proteomes" id="UP000647339"/>
    </source>
</evidence>
<keyword evidence="5" id="KW-0482">Metalloprotease</keyword>
<evidence type="ECO:0000259" key="6">
    <source>
        <dbReference type="PROSITE" id="PS50249"/>
    </source>
</evidence>
<dbReference type="SUPFAM" id="SSF102712">
    <property type="entry name" value="JAB1/MPN domain"/>
    <property type="match status" value="1"/>
</dbReference>
<proteinExistence type="predicted"/>
<protein>
    <submittedName>
        <fullName evidence="7">DNA repair protein</fullName>
    </submittedName>
</protein>
<keyword evidence="3" id="KW-0378">Hydrolase</keyword>
<feature type="domain" description="MPN" evidence="6">
    <location>
        <begin position="31"/>
        <end position="156"/>
    </location>
</feature>
<dbReference type="RefSeq" id="WP_137402966.1">
    <property type="nucleotide sequence ID" value="NZ_BMIU01000014.1"/>
</dbReference>
<evidence type="ECO:0000256" key="5">
    <source>
        <dbReference type="ARBA" id="ARBA00023049"/>
    </source>
</evidence>
<dbReference type="Gene3D" id="3.40.140.10">
    <property type="entry name" value="Cytidine Deaminase, domain 2"/>
    <property type="match status" value="1"/>
</dbReference>
<keyword evidence="8" id="KW-1185">Reference proteome</keyword>
<dbReference type="InterPro" id="IPR037518">
    <property type="entry name" value="MPN"/>
</dbReference>
<evidence type="ECO:0000256" key="1">
    <source>
        <dbReference type="ARBA" id="ARBA00022670"/>
    </source>
</evidence>
<dbReference type="Pfam" id="PF04002">
    <property type="entry name" value="RadC"/>
    <property type="match status" value="1"/>
</dbReference>
<accession>A0ABQ1V4K5</accession>
<evidence type="ECO:0000313" key="7">
    <source>
        <dbReference type="EMBL" id="GGF38609.1"/>
    </source>
</evidence>
<dbReference type="PANTHER" id="PTHR30471:SF3">
    <property type="entry name" value="UPF0758 PROTEIN YEES-RELATED"/>
    <property type="match status" value="1"/>
</dbReference>
<dbReference type="CDD" id="cd08071">
    <property type="entry name" value="MPN_DUF2466"/>
    <property type="match status" value="1"/>
</dbReference>
<evidence type="ECO:0000256" key="4">
    <source>
        <dbReference type="ARBA" id="ARBA00022833"/>
    </source>
</evidence>
<reference evidence="8" key="1">
    <citation type="journal article" date="2019" name="Int. J. Syst. Evol. Microbiol.">
        <title>The Global Catalogue of Microorganisms (GCM) 10K type strain sequencing project: providing services to taxonomists for standard genome sequencing and annotation.</title>
        <authorList>
            <consortium name="The Broad Institute Genomics Platform"/>
            <consortium name="The Broad Institute Genome Sequencing Center for Infectious Disease"/>
            <person name="Wu L."/>
            <person name="Ma J."/>
        </authorList>
    </citation>
    <scope>NUCLEOTIDE SEQUENCE [LARGE SCALE GENOMIC DNA]</scope>
    <source>
        <strain evidence="8">CGMCC 1.15407</strain>
    </source>
</reference>
<dbReference type="Proteomes" id="UP000647339">
    <property type="component" value="Unassembled WGS sequence"/>
</dbReference>
<dbReference type="EMBL" id="BMIU01000014">
    <property type="protein sequence ID" value="GGF38609.1"/>
    <property type="molecule type" value="Genomic_DNA"/>
</dbReference>
<dbReference type="InterPro" id="IPR001405">
    <property type="entry name" value="UPF0758"/>
</dbReference>
<dbReference type="PROSITE" id="PS50249">
    <property type="entry name" value="MPN"/>
    <property type="match status" value="1"/>
</dbReference>
<keyword evidence="1" id="KW-0645">Protease</keyword>
<name>A0ABQ1V4K5_9BACT</name>
<dbReference type="InterPro" id="IPR025657">
    <property type="entry name" value="RadC_JAB"/>
</dbReference>
<evidence type="ECO:0000256" key="3">
    <source>
        <dbReference type="ARBA" id="ARBA00022801"/>
    </source>
</evidence>
<organism evidence="7 8">
    <name type="scientific">Echinicola rosea</name>
    <dbReference type="NCBI Taxonomy" id="1807691"/>
    <lineage>
        <taxon>Bacteria</taxon>
        <taxon>Pseudomonadati</taxon>
        <taxon>Bacteroidota</taxon>
        <taxon>Cytophagia</taxon>
        <taxon>Cytophagales</taxon>
        <taxon>Cyclobacteriaceae</taxon>
        <taxon>Echinicola</taxon>
    </lineage>
</organism>
<comment type="caution">
    <text evidence="7">The sequence shown here is derived from an EMBL/GenBank/DDBJ whole genome shotgun (WGS) entry which is preliminary data.</text>
</comment>
<keyword evidence="2" id="KW-0479">Metal-binding</keyword>
<keyword evidence="4" id="KW-0862">Zinc</keyword>